<dbReference type="PANTHER" id="PTHR43422:SF3">
    <property type="entry name" value="THIAMINE THIAZOLE SYNTHASE"/>
    <property type="match status" value="1"/>
</dbReference>
<protein>
    <submittedName>
        <fullName evidence="1">FAD-binding monooxygenase</fullName>
    </submittedName>
</protein>
<sequence>MGREAGHAVVLGASMGGLLAARALTETYARVTLLERDELPAEPLNRRGVPQGRHVHVLLPRGSQVLGSFFPGLAGELGLAGVPHTQLARQIRFVVSGHRLTRGRPGPIMLQPTRATLEHAVRRRVAALPGVEFVQGCDVSGLVTSAGRVTGARFVRRSGAGGREETVEADLVVDALGRSGRSVEWVARLGYPAPAEERIKVGIKYVSCFFRTPPGALAPEQGILVGPVPGRTRAMAFMACEGDRWLLTVAGMAGDHPPTDPGALVDFAGTIAPRDVHDVIVRSDRLSDPVTHAFPASVRRRYEKLPAHPEGLLVFGDGLCSFNPIYGQGMTVASLQAEALRACLAAGRGDLAHRFYRAAAKVIDPAWQLSAAGDLALPEITGSRPLLTRLINRYVSRLHRVGATDVAVADAFWRVAGYLDPTPALLRPRVALRVLTRG</sequence>
<accession>A0ABV0AID0</accession>
<dbReference type="Gene3D" id="3.50.50.60">
    <property type="entry name" value="FAD/NAD(P)-binding domain"/>
    <property type="match status" value="1"/>
</dbReference>
<evidence type="ECO:0000313" key="2">
    <source>
        <dbReference type="Proteomes" id="UP001447516"/>
    </source>
</evidence>
<comment type="caution">
    <text evidence="1">The sequence shown here is derived from an EMBL/GenBank/DDBJ whole genome shotgun (WGS) entry which is preliminary data.</text>
</comment>
<keyword evidence="1" id="KW-0503">Monooxygenase</keyword>
<keyword evidence="1" id="KW-0560">Oxidoreductase</keyword>
<dbReference type="PANTHER" id="PTHR43422">
    <property type="entry name" value="THIAMINE THIAZOLE SYNTHASE"/>
    <property type="match status" value="1"/>
</dbReference>
<dbReference type="RefSeq" id="WP_346223873.1">
    <property type="nucleotide sequence ID" value="NZ_JBDJAW010000001.1"/>
</dbReference>
<dbReference type="SUPFAM" id="SSF51905">
    <property type="entry name" value="FAD/NAD(P)-binding domain"/>
    <property type="match status" value="1"/>
</dbReference>
<dbReference type="EMBL" id="JBDJAW010000001">
    <property type="protein sequence ID" value="MEN3533505.1"/>
    <property type="molecule type" value="Genomic_DNA"/>
</dbReference>
<proteinExistence type="predicted"/>
<dbReference type="Proteomes" id="UP001447516">
    <property type="component" value="Unassembled WGS sequence"/>
</dbReference>
<dbReference type="GO" id="GO:0004497">
    <property type="term" value="F:monooxygenase activity"/>
    <property type="evidence" value="ECO:0007669"/>
    <property type="project" value="UniProtKB-KW"/>
</dbReference>
<evidence type="ECO:0000313" key="1">
    <source>
        <dbReference type="EMBL" id="MEN3533505.1"/>
    </source>
</evidence>
<dbReference type="InterPro" id="IPR036188">
    <property type="entry name" value="FAD/NAD-bd_sf"/>
</dbReference>
<organism evidence="1 2">
    <name type="scientific">Microbispora maris</name>
    <dbReference type="NCBI Taxonomy" id="3144104"/>
    <lineage>
        <taxon>Bacteria</taxon>
        <taxon>Bacillati</taxon>
        <taxon>Actinomycetota</taxon>
        <taxon>Actinomycetes</taxon>
        <taxon>Streptosporangiales</taxon>
        <taxon>Streptosporangiaceae</taxon>
        <taxon>Microbispora</taxon>
    </lineage>
</organism>
<keyword evidence="2" id="KW-1185">Reference proteome</keyword>
<name>A0ABV0AID0_9ACTN</name>
<reference evidence="1 2" key="1">
    <citation type="submission" date="2024-05" db="EMBL/GenBank/DDBJ databases">
        <title>Microbispora sp.ZYX-F-249.</title>
        <authorList>
            <person name="Xie H."/>
        </authorList>
    </citation>
    <scope>NUCLEOTIDE SEQUENCE [LARGE SCALE GENOMIC DNA]</scope>
    <source>
        <strain evidence="1 2">ZYX-F-249</strain>
    </source>
</reference>
<gene>
    <name evidence="1" type="ORF">AAH991_00180</name>
</gene>